<sequence>MMHSVSEERRGKVQSFLKPEDANRGLLGEILIRSIISVKLNMANKEIHFTAEPYGKPSVAGLPSFHFNIAHSGRWIVCAVDSDPVGIDIEEIKPINLDVASYFFSMQEYRWLMGQNETSRLPCFYELWTLKESFVKWLGKGLSFPLQSFSIVPGADHSLSWPAAAQTCFFNQPDADPDYKMAVCSTTVACPKPMIVKSIDDLFFYSLQGSQV</sequence>
<evidence type="ECO:0000313" key="10">
    <source>
        <dbReference type="Proteomes" id="UP000295636"/>
    </source>
</evidence>
<keyword evidence="6" id="KW-0045">Antibiotic biosynthesis</keyword>
<accession>A0A4R5KE38</accession>
<dbReference type="GO" id="GO:0006633">
    <property type="term" value="P:fatty acid biosynthetic process"/>
    <property type="evidence" value="ECO:0007669"/>
    <property type="project" value="InterPro"/>
</dbReference>
<evidence type="ECO:0000256" key="2">
    <source>
        <dbReference type="ARBA" id="ARBA00010990"/>
    </source>
</evidence>
<dbReference type="EMBL" id="SMRT01000019">
    <property type="protein sequence ID" value="TDF92818.1"/>
    <property type="molecule type" value="Genomic_DNA"/>
</dbReference>
<keyword evidence="3 9" id="KW-0808">Transferase</keyword>
<dbReference type="Gene3D" id="3.90.470.20">
    <property type="entry name" value="4'-phosphopantetheinyl transferase domain"/>
    <property type="match status" value="2"/>
</dbReference>
<comment type="caution">
    <text evidence="9">The sequence shown here is derived from an EMBL/GenBank/DDBJ whole genome shotgun (WGS) entry which is preliminary data.</text>
</comment>
<dbReference type="Proteomes" id="UP000295636">
    <property type="component" value="Unassembled WGS sequence"/>
</dbReference>
<dbReference type="GO" id="GO:0008897">
    <property type="term" value="F:holo-[acyl-carrier-protein] synthase activity"/>
    <property type="evidence" value="ECO:0007669"/>
    <property type="project" value="InterPro"/>
</dbReference>
<dbReference type="PANTHER" id="PTHR12215:SF10">
    <property type="entry name" value="L-AMINOADIPATE-SEMIALDEHYDE DEHYDROGENASE-PHOSPHOPANTETHEINYL TRANSFERASE"/>
    <property type="match status" value="1"/>
</dbReference>
<comment type="cofactor">
    <cofactor evidence="1">
        <name>Mg(2+)</name>
        <dbReference type="ChEBI" id="CHEBI:18420"/>
    </cofactor>
</comment>
<dbReference type="InterPro" id="IPR008278">
    <property type="entry name" value="4-PPantetheinyl_Trfase_dom"/>
</dbReference>
<name>A0A4R5KE38_9BACL</name>
<evidence type="ECO:0000256" key="3">
    <source>
        <dbReference type="ARBA" id="ARBA00022679"/>
    </source>
</evidence>
<dbReference type="GO" id="GO:0019878">
    <property type="term" value="P:lysine biosynthetic process via aminoadipic acid"/>
    <property type="evidence" value="ECO:0007669"/>
    <property type="project" value="TreeGrafter"/>
</dbReference>
<evidence type="ECO:0000256" key="5">
    <source>
        <dbReference type="ARBA" id="ARBA00022842"/>
    </source>
</evidence>
<dbReference type="AlphaFoldDB" id="A0A4R5KE38"/>
<dbReference type="Pfam" id="PF22624">
    <property type="entry name" value="AASDHPPT_N"/>
    <property type="match status" value="1"/>
</dbReference>
<keyword evidence="5" id="KW-0460">Magnesium</keyword>
<dbReference type="NCBIfam" id="TIGR00556">
    <property type="entry name" value="pantethn_trn"/>
    <property type="match status" value="1"/>
</dbReference>
<proteinExistence type="inferred from homology"/>
<evidence type="ECO:0000256" key="6">
    <source>
        <dbReference type="ARBA" id="ARBA00023194"/>
    </source>
</evidence>
<dbReference type="InterPro" id="IPR055066">
    <property type="entry name" value="AASDHPPT_N"/>
</dbReference>
<dbReference type="Pfam" id="PF01648">
    <property type="entry name" value="ACPS"/>
    <property type="match status" value="1"/>
</dbReference>
<evidence type="ECO:0000256" key="4">
    <source>
        <dbReference type="ARBA" id="ARBA00022723"/>
    </source>
</evidence>
<feature type="domain" description="4'-phosphopantetheinyl transferase" evidence="7">
    <location>
        <begin position="84"/>
        <end position="184"/>
    </location>
</feature>
<evidence type="ECO:0000256" key="1">
    <source>
        <dbReference type="ARBA" id="ARBA00001946"/>
    </source>
</evidence>
<dbReference type="GO" id="GO:0005829">
    <property type="term" value="C:cytosol"/>
    <property type="evidence" value="ECO:0007669"/>
    <property type="project" value="TreeGrafter"/>
</dbReference>
<comment type="similarity">
    <text evidence="2">Belongs to the P-Pant transferase superfamily. Gsp/Sfp/HetI/AcpT family.</text>
</comment>
<protein>
    <submittedName>
        <fullName evidence="9">4'-phosphopantetheinyl transferase superfamily protein</fullName>
    </submittedName>
</protein>
<evidence type="ECO:0000259" key="8">
    <source>
        <dbReference type="Pfam" id="PF22624"/>
    </source>
</evidence>
<dbReference type="InterPro" id="IPR050559">
    <property type="entry name" value="P-Pant_transferase_sf"/>
</dbReference>
<dbReference type="InterPro" id="IPR004568">
    <property type="entry name" value="Ppantetheine-prot_Trfase_dom"/>
</dbReference>
<gene>
    <name evidence="9" type="ORF">E1757_28800</name>
</gene>
<feature type="domain" description="4'-phosphopantetheinyl transferase N-terminal" evidence="8">
    <location>
        <begin position="2"/>
        <end position="80"/>
    </location>
</feature>
<dbReference type="PANTHER" id="PTHR12215">
    <property type="entry name" value="PHOSPHOPANTETHEINE TRANSFERASE"/>
    <property type="match status" value="1"/>
</dbReference>
<organism evidence="9 10">
    <name type="scientific">Paenibacillus piri</name>
    <dbReference type="NCBI Taxonomy" id="2547395"/>
    <lineage>
        <taxon>Bacteria</taxon>
        <taxon>Bacillati</taxon>
        <taxon>Bacillota</taxon>
        <taxon>Bacilli</taxon>
        <taxon>Bacillales</taxon>
        <taxon>Paenibacillaceae</taxon>
        <taxon>Paenibacillus</taxon>
    </lineage>
</organism>
<dbReference type="SUPFAM" id="SSF56214">
    <property type="entry name" value="4'-phosphopantetheinyl transferase"/>
    <property type="match status" value="2"/>
</dbReference>
<dbReference type="GO" id="GO:0017000">
    <property type="term" value="P:antibiotic biosynthetic process"/>
    <property type="evidence" value="ECO:0007669"/>
    <property type="project" value="UniProtKB-KW"/>
</dbReference>
<dbReference type="OrthoDB" id="9808281at2"/>
<reference evidence="9 10" key="1">
    <citation type="submission" date="2019-03" db="EMBL/GenBank/DDBJ databases">
        <title>This is whole genome sequence of Paenibacillus sp MS74 strain.</title>
        <authorList>
            <person name="Trinh H.N."/>
        </authorList>
    </citation>
    <scope>NUCLEOTIDE SEQUENCE [LARGE SCALE GENOMIC DNA]</scope>
    <source>
        <strain evidence="9 10">MS74</strain>
    </source>
</reference>
<keyword evidence="4" id="KW-0479">Metal-binding</keyword>
<evidence type="ECO:0000313" key="9">
    <source>
        <dbReference type="EMBL" id="TDF92818.1"/>
    </source>
</evidence>
<dbReference type="GO" id="GO:0000287">
    <property type="term" value="F:magnesium ion binding"/>
    <property type="evidence" value="ECO:0007669"/>
    <property type="project" value="InterPro"/>
</dbReference>
<dbReference type="InterPro" id="IPR037143">
    <property type="entry name" value="4-PPantetheinyl_Trfase_dom_sf"/>
</dbReference>
<keyword evidence="10" id="KW-1185">Reference proteome</keyword>
<evidence type="ECO:0000259" key="7">
    <source>
        <dbReference type="Pfam" id="PF01648"/>
    </source>
</evidence>